<dbReference type="GO" id="GO:0000981">
    <property type="term" value="F:DNA-binding transcription factor activity, RNA polymerase II-specific"/>
    <property type="evidence" value="ECO:0007669"/>
    <property type="project" value="TreeGrafter"/>
</dbReference>
<dbReference type="EMBL" id="SUNJ01012643">
    <property type="protein sequence ID" value="TPP57878.1"/>
    <property type="molecule type" value="Genomic_DNA"/>
</dbReference>
<evidence type="ECO:0000259" key="12">
    <source>
        <dbReference type="PROSITE" id="PS51075"/>
    </source>
</evidence>
<dbReference type="FunFam" id="3.90.520.10:FF:000002">
    <property type="entry name" value="Mothers against decapentaplegic homolog"/>
    <property type="match status" value="1"/>
</dbReference>
<dbReference type="Gene3D" id="2.60.200.10">
    <property type="match status" value="1"/>
</dbReference>
<evidence type="ECO:0000256" key="3">
    <source>
        <dbReference type="ARBA" id="ARBA00022723"/>
    </source>
</evidence>
<dbReference type="CDD" id="cd10492">
    <property type="entry name" value="MH1_SMAD_4"/>
    <property type="match status" value="1"/>
</dbReference>
<evidence type="ECO:0000256" key="11">
    <source>
        <dbReference type="SAM" id="MobiDB-lite"/>
    </source>
</evidence>
<dbReference type="InterPro" id="IPR036578">
    <property type="entry name" value="SMAD_MH1_sf"/>
</dbReference>
<dbReference type="AlphaFoldDB" id="A0A504YHW1"/>
<dbReference type="STRING" id="46835.A0A504YHW1"/>
<dbReference type="InterPro" id="IPR013790">
    <property type="entry name" value="Dwarfin"/>
</dbReference>
<organism evidence="14 15">
    <name type="scientific">Fasciola gigantica</name>
    <name type="common">Giant liver fluke</name>
    <dbReference type="NCBI Taxonomy" id="46835"/>
    <lineage>
        <taxon>Eukaryota</taxon>
        <taxon>Metazoa</taxon>
        <taxon>Spiralia</taxon>
        <taxon>Lophotrochozoa</taxon>
        <taxon>Platyhelminthes</taxon>
        <taxon>Trematoda</taxon>
        <taxon>Digenea</taxon>
        <taxon>Plagiorchiida</taxon>
        <taxon>Echinostomata</taxon>
        <taxon>Echinostomatoidea</taxon>
        <taxon>Fasciolidae</taxon>
        <taxon>Fasciola</taxon>
    </lineage>
</organism>
<dbReference type="GO" id="GO:0005737">
    <property type="term" value="C:cytoplasm"/>
    <property type="evidence" value="ECO:0007669"/>
    <property type="project" value="UniProtKB-SubCell"/>
</dbReference>
<comment type="caution">
    <text evidence="14">The sequence shown here is derived from an EMBL/GenBank/DDBJ whole genome shotgun (WGS) entry which is preliminary data.</text>
</comment>
<keyword evidence="2 9" id="KW-0963">Cytoplasm</keyword>
<feature type="compositionally biased region" description="Gly residues" evidence="11">
    <location>
        <begin position="448"/>
        <end position="465"/>
    </location>
</feature>
<dbReference type="GO" id="GO:0071144">
    <property type="term" value="C:heteromeric SMAD protein complex"/>
    <property type="evidence" value="ECO:0007669"/>
    <property type="project" value="TreeGrafter"/>
</dbReference>
<comment type="subcellular location">
    <subcellularLocation>
        <location evidence="9">Cytoplasm</location>
    </subcellularLocation>
    <subcellularLocation>
        <location evidence="9">Nucleus</location>
    </subcellularLocation>
</comment>
<evidence type="ECO:0000256" key="4">
    <source>
        <dbReference type="ARBA" id="ARBA00022833"/>
    </source>
</evidence>
<dbReference type="GO" id="GO:0000978">
    <property type="term" value="F:RNA polymerase II cis-regulatory region sequence-specific DNA binding"/>
    <property type="evidence" value="ECO:0007669"/>
    <property type="project" value="TreeGrafter"/>
</dbReference>
<feature type="domain" description="MH2" evidence="13">
    <location>
        <begin position="494"/>
        <end position="749"/>
    </location>
</feature>
<dbReference type="SUPFAM" id="SSF56366">
    <property type="entry name" value="SMAD MH1 domain"/>
    <property type="match status" value="1"/>
</dbReference>
<dbReference type="SUPFAM" id="SSF49879">
    <property type="entry name" value="SMAD/FHA domain"/>
    <property type="match status" value="1"/>
</dbReference>
<comment type="similarity">
    <text evidence="1 9">Belongs to the dwarfin/SMAD family.</text>
</comment>
<dbReference type="PANTHER" id="PTHR13703:SF45">
    <property type="entry name" value="MOTHERS AGAINST DECAPENTAPLEGIC HOMOLOG"/>
    <property type="match status" value="1"/>
</dbReference>
<evidence type="ECO:0000256" key="7">
    <source>
        <dbReference type="ARBA" id="ARBA00023163"/>
    </source>
</evidence>
<feature type="region of interest" description="Disordered" evidence="11">
    <location>
        <begin position="175"/>
        <end position="218"/>
    </location>
</feature>
<sequence>MIVLSNAAVISNAVNDSAMPSSGFEADFFNNPDTTPMIVHSLMCYRQSGESQEFARRAIESLVKKLKEKREDLDSLITAITTNGTQPSKCVTIQRTLDGRMQIAGRKCIPHVIYAKIWRWPDLHRNELKHTKFCSYGFDLKQDSVCINPYHYERIVSSVDLAALSLSPCFDHEAQTEYSRDQSDSDSELPDSTATASLDLTPNESHTTNAGDMISTQRRPHLTVQALLDECDSSIHNGSAGSSPQKCMTPPEDNMGCFAQSTGYPNHLHPLLTDRVNPAPHLDRGRNTMAWSGVAVPGLHHPSHNGVGLPHIPSSGSVPVMPSSPVRTELSGPTITPRPTQNPYSTIIKTLVMPETDFFSGSSSSDYSLSSGTPIIVLSGSANQHGGGGGGSGDGGNGGGGGGSSGGGTGSNSGSCGNSGRNAAGSNFTASTCGASGGSGGGGVGGGGLPAGAGGGGGGNWGNRGGPPQPPFTPSGSLLQPVPILTSQRPPEFWCNIAYFELDQQVGELFKVPSQYSRVTVDGYTDPSSPNRFCLGQLSNVHRSEQSEKSRLYIGKGVELDNVGEGDVWIRCLSEFSVFVQSYYLDREAGRRPGDAVHKIYPGAYIKVFDIRQCHEQMKLLAHSAQLAAEHQAAVVVGSLPSPNTAPPLAPLLSQLPPGPSQSGSLAAGAGSGGPHLAHLATADVGVDDLRRLCMLRLSFVKGWGPDYPRRSIKETPCWIEIQLHRPLQLLDEVLQGMPLNDRKPTRHFFPYFSQPSVCPPAPRPQTARRP</sequence>
<dbReference type="InterPro" id="IPR003619">
    <property type="entry name" value="MAD_homology1_Dwarfin-type"/>
</dbReference>
<dbReference type="InterPro" id="IPR017855">
    <property type="entry name" value="SMAD-like_dom_sf"/>
</dbReference>
<feature type="compositionally biased region" description="Gly residues" evidence="11">
    <location>
        <begin position="385"/>
        <end position="411"/>
    </location>
</feature>
<evidence type="ECO:0000256" key="6">
    <source>
        <dbReference type="ARBA" id="ARBA00023125"/>
    </source>
</evidence>
<keyword evidence="8 9" id="KW-0539">Nucleus</keyword>
<dbReference type="GO" id="GO:0030509">
    <property type="term" value="P:BMP signaling pathway"/>
    <property type="evidence" value="ECO:0007669"/>
    <property type="project" value="TreeGrafter"/>
</dbReference>
<dbReference type="OrthoDB" id="5875866at2759"/>
<dbReference type="GO" id="GO:0009653">
    <property type="term" value="P:anatomical structure morphogenesis"/>
    <property type="evidence" value="ECO:0007669"/>
    <property type="project" value="TreeGrafter"/>
</dbReference>
<evidence type="ECO:0000256" key="2">
    <source>
        <dbReference type="ARBA" id="ARBA00022490"/>
    </source>
</evidence>
<dbReference type="SMART" id="SM00523">
    <property type="entry name" value="DWA"/>
    <property type="match status" value="1"/>
</dbReference>
<protein>
    <recommendedName>
        <fullName evidence="9">Mothers against decapentaplegic homolog</fullName>
        <shortName evidence="9">MAD homolog</shortName>
        <shortName evidence="9">Mothers against DPP homolog</shortName>
    </recommendedName>
    <alternativeName>
        <fullName evidence="9">SMAD family member</fullName>
    </alternativeName>
</protein>
<dbReference type="Gene3D" id="3.90.520.10">
    <property type="entry name" value="SMAD MH1 domain"/>
    <property type="match status" value="1"/>
</dbReference>
<keyword evidence="6" id="KW-0238">DNA-binding</keyword>
<dbReference type="Pfam" id="PF03165">
    <property type="entry name" value="MH1"/>
    <property type="match status" value="1"/>
</dbReference>
<feature type="region of interest" description="Disordered" evidence="11">
    <location>
        <begin position="448"/>
        <end position="480"/>
    </location>
</feature>
<evidence type="ECO:0000256" key="10">
    <source>
        <dbReference type="SAM" id="Coils"/>
    </source>
</evidence>
<dbReference type="InterPro" id="IPR008984">
    <property type="entry name" value="SMAD_FHA_dom_sf"/>
</dbReference>
<keyword evidence="5 9" id="KW-0805">Transcription regulation</keyword>
<keyword evidence="7 9" id="KW-0804">Transcription</keyword>
<feature type="compositionally biased region" description="Polar residues" evidence="11">
    <location>
        <begin position="331"/>
        <end position="342"/>
    </location>
</feature>
<dbReference type="InterPro" id="IPR001132">
    <property type="entry name" value="SMAD_dom_Dwarfin-type"/>
</dbReference>
<evidence type="ECO:0000256" key="1">
    <source>
        <dbReference type="ARBA" id="ARBA00005545"/>
    </source>
</evidence>
<dbReference type="GO" id="GO:0030154">
    <property type="term" value="P:cell differentiation"/>
    <property type="evidence" value="ECO:0007669"/>
    <property type="project" value="TreeGrafter"/>
</dbReference>
<feature type="domain" description="MH1" evidence="12">
    <location>
        <begin position="37"/>
        <end position="161"/>
    </location>
</feature>
<accession>A0A504YHW1</accession>
<evidence type="ECO:0000256" key="5">
    <source>
        <dbReference type="ARBA" id="ARBA00023015"/>
    </source>
</evidence>
<dbReference type="CDD" id="cd10498">
    <property type="entry name" value="MH2_SMAD_4"/>
    <property type="match status" value="1"/>
</dbReference>
<evidence type="ECO:0000256" key="8">
    <source>
        <dbReference type="ARBA" id="ARBA00023242"/>
    </source>
</evidence>
<dbReference type="PROSITE" id="PS51075">
    <property type="entry name" value="MH1"/>
    <property type="match status" value="1"/>
</dbReference>
<dbReference type="GO" id="GO:0060395">
    <property type="term" value="P:SMAD protein signal transduction"/>
    <property type="evidence" value="ECO:0007669"/>
    <property type="project" value="TreeGrafter"/>
</dbReference>
<feature type="compositionally biased region" description="Polar residues" evidence="11">
    <location>
        <begin position="190"/>
        <end position="217"/>
    </location>
</feature>
<proteinExistence type="inferred from homology"/>
<feature type="region of interest" description="Disordered" evidence="11">
    <location>
        <begin position="318"/>
        <end position="342"/>
    </location>
</feature>
<dbReference type="GO" id="GO:0070411">
    <property type="term" value="F:I-SMAD binding"/>
    <property type="evidence" value="ECO:0007669"/>
    <property type="project" value="TreeGrafter"/>
</dbReference>
<dbReference type="PANTHER" id="PTHR13703">
    <property type="entry name" value="SMAD"/>
    <property type="match status" value="1"/>
</dbReference>
<evidence type="ECO:0000256" key="9">
    <source>
        <dbReference type="RuleBase" id="RU361195"/>
    </source>
</evidence>
<dbReference type="Pfam" id="PF03166">
    <property type="entry name" value="MH2"/>
    <property type="match status" value="1"/>
</dbReference>
<dbReference type="Proteomes" id="UP000316759">
    <property type="component" value="Unassembled WGS sequence"/>
</dbReference>
<keyword evidence="4" id="KW-0862">Zinc</keyword>
<dbReference type="FunFam" id="2.60.200.10:FF:000002">
    <property type="entry name" value="Mothers against decapentaplegic homolog"/>
    <property type="match status" value="1"/>
</dbReference>
<feature type="compositionally biased region" description="Low complexity" evidence="11">
    <location>
        <begin position="651"/>
        <end position="671"/>
    </location>
</feature>
<dbReference type="GO" id="GO:0046872">
    <property type="term" value="F:metal ion binding"/>
    <property type="evidence" value="ECO:0007669"/>
    <property type="project" value="UniProtKB-KW"/>
</dbReference>
<feature type="region of interest" description="Disordered" evidence="11">
    <location>
        <begin position="380"/>
        <end position="418"/>
    </location>
</feature>
<gene>
    <name evidence="14" type="ORF">FGIG_03163</name>
</gene>
<dbReference type="InterPro" id="IPR013019">
    <property type="entry name" value="MAD_homology_MH1"/>
</dbReference>
<evidence type="ECO:0000313" key="14">
    <source>
        <dbReference type="EMBL" id="TPP57878.1"/>
    </source>
</evidence>
<feature type="coiled-coil region" evidence="10">
    <location>
        <begin position="52"/>
        <end position="79"/>
    </location>
</feature>
<keyword evidence="10" id="KW-0175">Coiled coil</keyword>
<dbReference type="PROSITE" id="PS51076">
    <property type="entry name" value="MH2"/>
    <property type="match status" value="1"/>
</dbReference>
<evidence type="ECO:0000259" key="13">
    <source>
        <dbReference type="PROSITE" id="PS51076"/>
    </source>
</evidence>
<feature type="region of interest" description="Disordered" evidence="11">
    <location>
        <begin position="648"/>
        <end position="671"/>
    </location>
</feature>
<keyword evidence="3" id="KW-0479">Metal-binding</keyword>
<dbReference type="SMART" id="SM00524">
    <property type="entry name" value="DWB"/>
    <property type="match status" value="1"/>
</dbReference>
<evidence type="ECO:0000313" key="15">
    <source>
        <dbReference type="Proteomes" id="UP000316759"/>
    </source>
</evidence>
<keyword evidence="15" id="KW-1185">Reference proteome</keyword>
<reference evidence="14 15" key="1">
    <citation type="submission" date="2019-04" db="EMBL/GenBank/DDBJ databases">
        <title>Annotation for the trematode Fasciola gigantica.</title>
        <authorList>
            <person name="Choi Y.-J."/>
        </authorList>
    </citation>
    <scope>NUCLEOTIDE SEQUENCE [LARGE SCALE GENOMIC DNA]</scope>
    <source>
        <strain evidence="14">Uganda_cow_1</strain>
    </source>
</reference>
<name>A0A504YHW1_FASGI</name>